<gene>
    <name evidence="2" type="ORF">C7435_2545</name>
</gene>
<feature type="transmembrane region" description="Helical" evidence="1">
    <location>
        <begin position="7"/>
        <end position="28"/>
    </location>
</feature>
<protein>
    <submittedName>
        <fullName evidence="2">Uncharacterized protein</fullName>
    </submittedName>
</protein>
<evidence type="ECO:0000256" key="1">
    <source>
        <dbReference type="SAM" id="Phobius"/>
    </source>
</evidence>
<proteinExistence type="predicted"/>
<evidence type="ECO:0000313" key="2">
    <source>
        <dbReference type="EMBL" id="RKQ95443.1"/>
    </source>
</evidence>
<keyword evidence="1" id="KW-0472">Membrane</keyword>
<dbReference type="Proteomes" id="UP000273675">
    <property type="component" value="Unassembled WGS sequence"/>
</dbReference>
<organism evidence="2 3">
    <name type="scientific">Maricaulis maris</name>
    <dbReference type="NCBI Taxonomy" id="74318"/>
    <lineage>
        <taxon>Bacteria</taxon>
        <taxon>Pseudomonadati</taxon>
        <taxon>Pseudomonadota</taxon>
        <taxon>Alphaproteobacteria</taxon>
        <taxon>Maricaulales</taxon>
        <taxon>Maricaulaceae</taxon>
        <taxon>Maricaulis</taxon>
    </lineage>
</organism>
<keyword evidence="1" id="KW-1133">Transmembrane helix</keyword>
<comment type="caution">
    <text evidence="2">The sequence shown here is derived from an EMBL/GenBank/DDBJ whole genome shotgun (WGS) entry which is preliminary data.</text>
</comment>
<feature type="transmembrane region" description="Helical" evidence="1">
    <location>
        <begin position="40"/>
        <end position="63"/>
    </location>
</feature>
<dbReference type="AlphaFoldDB" id="A0A495D1R4"/>
<accession>A0A495D1R4</accession>
<dbReference type="EMBL" id="RBIM01000006">
    <property type="protein sequence ID" value="RKQ95443.1"/>
    <property type="molecule type" value="Genomic_DNA"/>
</dbReference>
<name>A0A495D1R4_9PROT</name>
<reference evidence="2 3" key="1">
    <citation type="submission" date="2018-10" db="EMBL/GenBank/DDBJ databases">
        <title>Genomic Encyclopedia of Type Strains, Phase IV (KMG-IV): sequencing the most valuable type-strain genomes for metagenomic binning, comparative biology and taxonomic classification.</title>
        <authorList>
            <person name="Goeker M."/>
        </authorList>
    </citation>
    <scope>NUCLEOTIDE SEQUENCE [LARGE SCALE GENOMIC DNA]</scope>
    <source>
        <strain evidence="2 3">DSM 4734</strain>
    </source>
</reference>
<dbReference type="RefSeq" id="WP_121211951.1">
    <property type="nucleotide sequence ID" value="NZ_RBIM01000006.1"/>
</dbReference>
<evidence type="ECO:0000313" key="3">
    <source>
        <dbReference type="Proteomes" id="UP000273675"/>
    </source>
</evidence>
<keyword evidence="1" id="KW-0812">Transmembrane</keyword>
<sequence length="78" mass="8776">MTEAGLIVWGVAGLGVGFVYLGNVRLALNWLPTDLPLRRLWAWLWFVPVALFALGWLAGMVHVGGRRLIRWMRGCDRG</sequence>